<dbReference type="AlphaFoldDB" id="B2IA44"/>
<sequence length="54" mass="6217">MQDAKEADLLTLRPQCAPQMSSLWLGCRLENGLHCIEYDTQYRCAFKNQDSAPR</sequence>
<proteinExistence type="predicted"/>
<dbReference type="PROSITE" id="PS51257">
    <property type="entry name" value="PROKAR_LIPOPROTEIN"/>
    <property type="match status" value="1"/>
</dbReference>
<gene>
    <name evidence="1" type="ordered locus">XfasM23_0764</name>
</gene>
<organism evidence="1 2">
    <name type="scientific">Xylella fastidiosa (strain M23)</name>
    <dbReference type="NCBI Taxonomy" id="405441"/>
    <lineage>
        <taxon>Bacteria</taxon>
        <taxon>Pseudomonadati</taxon>
        <taxon>Pseudomonadota</taxon>
        <taxon>Gammaproteobacteria</taxon>
        <taxon>Lysobacterales</taxon>
        <taxon>Lysobacteraceae</taxon>
        <taxon>Xylella</taxon>
    </lineage>
</organism>
<name>B2IA44_XYLF2</name>
<evidence type="ECO:0000313" key="2">
    <source>
        <dbReference type="Proteomes" id="UP000001698"/>
    </source>
</evidence>
<dbReference type="KEGG" id="xfn:XfasM23_0764"/>
<accession>B2IA44</accession>
<protein>
    <submittedName>
        <fullName evidence="1">Uncharacterized protein</fullName>
    </submittedName>
</protein>
<dbReference type="Proteomes" id="UP000001698">
    <property type="component" value="Chromosome"/>
</dbReference>
<reference evidence="1 2" key="1">
    <citation type="journal article" date="2010" name="J. Bacteriol.">
        <title>Whole genome sequences of two Xylella fastidiosa strains (M12 and M23) causing almond leaf scorch disease in California.</title>
        <authorList>
            <person name="Chen J."/>
            <person name="Xie G."/>
            <person name="Han S."/>
            <person name="Chertkov O."/>
            <person name="Sims D."/>
            <person name="Civerolo E.L."/>
        </authorList>
    </citation>
    <scope>NUCLEOTIDE SEQUENCE [LARGE SCALE GENOMIC DNA]</scope>
    <source>
        <strain evidence="1 2">M23</strain>
    </source>
</reference>
<evidence type="ECO:0000313" key="1">
    <source>
        <dbReference type="EMBL" id="ACB92203.1"/>
    </source>
</evidence>
<dbReference type="HOGENOM" id="CLU_3049498_0_0_6"/>
<dbReference type="EMBL" id="CP001011">
    <property type="protein sequence ID" value="ACB92203.1"/>
    <property type="molecule type" value="Genomic_DNA"/>
</dbReference>